<gene>
    <name evidence="3" type="ORF">RM190_10560</name>
</gene>
<dbReference type="CDD" id="cd00143">
    <property type="entry name" value="PP2Cc"/>
    <property type="match status" value="1"/>
</dbReference>
<feature type="domain" description="PPM-type phosphatase" evidence="2">
    <location>
        <begin position="5"/>
        <end position="236"/>
    </location>
</feature>
<reference evidence="4" key="1">
    <citation type="submission" date="2023-07" db="EMBL/GenBank/DDBJ databases">
        <title>Characterization of two Paracoccaceae strains isolated from Phycosphere and proposal of Xinfangfangia lacusdiani sp. nov.</title>
        <authorList>
            <person name="Deng Y."/>
            <person name="Zhang Y.Q."/>
        </authorList>
    </citation>
    <scope>NUCLEOTIDE SEQUENCE [LARGE SCALE GENOMIC DNA]</scope>
    <source>
        <strain evidence="4">CPCC 101403</strain>
    </source>
</reference>
<dbReference type="InterPro" id="IPR015655">
    <property type="entry name" value="PP2C"/>
</dbReference>
<keyword evidence="1" id="KW-0472">Membrane</keyword>
<organism evidence="3 4">
    <name type="scientific">Paracoccus broussonetiae</name>
    <dbReference type="NCBI Taxonomy" id="3075834"/>
    <lineage>
        <taxon>Bacteria</taxon>
        <taxon>Pseudomonadati</taxon>
        <taxon>Pseudomonadota</taxon>
        <taxon>Alphaproteobacteria</taxon>
        <taxon>Rhodobacterales</taxon>
        <taxon>Paracoccaceae</taxon>
        <taxon>Paracoccus</taxon>
    </lineage>
</organism>
<dbReference type="PANTHER" id="PTHR13832">
    <property type="entry name" value="PROTEIN PHOSPHATASE 2C"/>
    <property type="match status" value="1"/>
</dbReference>
<dbReference type="SMART" id="SM00332">
    <property type="entry name" value="PP2Cc"/>
    <property type="match status" value="1"/>
</dbReference>
<dbReference type="EMBL" id="JAVRQI010000007">
    <property type="protein sequence ID" value="MDT1062303.1"/>
    <property type="molecule type" value="Genomic_DNA"/>
</dbReference>
<keyword evidence="4" id="KW-1185">Reference proteome</keyword>
<evidence type="ECO:0000256" key="1">
    <source>
        <dbReference type="SAM" id="Phobius"/>
    </source>
</evidence>
<dbReference type="RefSeq" id="WP_311759400.1">
    <property type="nucleotide sequence ID" value="NZ_JAVRQI010000007.1"/>
</dbReference>
<name>A0ABU3EDJ9_9RHOB</name>
<accession>A0ABU3EDJ9</accession>
<feature type="transmembrane region" description="Helical" evidence="1">
    <location>
        <begin position="92"/>
        <end position="113"/>
    </location>
</feature>
<dbReference type="Gene3D" id="3.60.40.10">
    <property type="entry name" value="PPM-type phosphatase domain"/>
    <property type="match status" value="1"/>
</dbReference>
<keyword evidence="1" id="KW-1133">Transmembrane helix</keyword>
<proteinExistence type="predicted"/>
<keyword evidence="1" id="KW-0812">Transmembrane</keyword>
<protein>
    <submittedName>
        <fullName evidence="3">Protein phosphatase 2C domain-containing protein</fullName>
    </submittedName>
</protein>
<dbReference type="InterPro" id="IPR036457">
    <property type="entry name" value="PPM-type-like_dom_sf"/>
</dbReference>
<comment type="caution">
    <text evidence="3">The sequence shown here is derived from an EMBL/GenBank/DDBJ whole genome shotgun (WGS) entry which is preliminary data.</text>
</comment>
<sequence>MTQLFYSSATHIGNVRRVNEDSILSLPEQRIWLVSDGMGGHESGDFASQTVAATVASVAVGLAPAEAMHALRDALLASHDTIRAETERRNGAIIGATVVALLVANNHFVAFWVGDSRLYRFRDGGIELLTSDHSLAGDLVRAGAMSWRDAEGHPHANAITRAVGVGEVLELDKIRGDIRRGDRFLLCSDGLTKYADFDDLRAIVTGTPLEILCARLIQTALDGGGADNISVVVVDAA</sequence>
<dbReference type="Proteomes" id="UP001251085">
    <property type="component" value="Unassembled WGS sequence"/>
</dbReference>
<evidence type="ECO:0000259" key="2">
    <source>
        <dbReference type="PROSITE" id="PS51746"/>
    </source>
</evidence>
<dbReference type="InterPro" id="IPR001932">
    <property type="entry name" value="PPM-type_phosphatase-like_dom"/>
</dbReference>
<dbReference type="PROSITE" id="PS51746">
    <property type="entry name" value="PPM_2"/>
    <property type="match status" value="1"/>
</dbReference>
<evidence type="ECO:0000313" key="3">
    <source>
        <dbReference type="EMBL" id="MDT1062303.1"/>
    </source>
</evidence>
<dbReference type="SUPFAM" id="SSF81606">
    <property type="entry name" value="PP2C-like"/>
    <property type="match status" value="1"/>
</dbReference>
<dbReference type="SMART" id="SM00331">
    <property type="entry name" value="PP2C_SIG"/>
    <property type="match status" value="1"/>
</dbReference>
<dbReference type="Pfam" id="PF13672">
    <property type="entry name" value="PP2C_2"/>
    <property type="match status" value="1"/>
</dbReference>
<evidence type="ECO:0000313" key="4">
    <source>
        <dbReference type="Proteomes" id="UP001251085"/>
    </source>
</evidence>
<dbReference type="PANTHER" id="PTHR13832:SF827">
    <property type="entry name" value="PROTEIN PHOSPHATASE 1L"/>
    <property type="match status" value="1"/>
</dbReference>